<sequence length="146" mass="16613">MTIKFFESLGAKKHKGTTNRGGSMSVPAYFAYREDKNQKKSIVINIDKDIVKNLGWDVEGMRIDLYTTGKICGLSASSGGRYALVKTAKDKNGVVNRYEIKMTWTPDICKEPVSRKSFPIDVKYHEEDGQKVMWFTFPEEIYIAQS</sequence>
<evidence type="ECO:0000313" key="2">
    <source>
        <dbReference type="Proteomes" id="UP000735592"/>
    </source>
</evidence>
<organism evidence="1 2">
    <name type="scientific">Pseudoduganella danionis</name>
    <dbReference type="NCBI Taxonomy" id="1890295"/>
    <lineage>
        <taxon>Bacteria</taxon>
        <taxon>Pseudomonadati</taxon>
        <taxon>Pseudomonadota</taxon>
        <taxon>Betaproteobacteria</taxon>
        <taxon>Burkholderiales</taxon>
        <taxon>Oxalobacteraceae</taxon>
        <taxon>Telluria group</taxon>
        <taxon>Pseudoduganella</taxon>
    </lineage>
</organism>
<gene>
    <name evidence="1" type="ORF">GM655_21055</name>
</gene>
<accession>A0ABW9STE6</accession>
<proteinExistence type="predicted"/>
<evidence type="ECO:0008006" key="3">
    <source>
        <dbReference type="Google" id="ProtNLM"/>
    </source>
</evidence>
<dbReference type="EMBL" id="WNKW01000009">
    <property type="protein sequence ID" value="MTW35290.1"/>
    <property type="molecule type" value="Genomic_DNA"/>
</dbReference>
<evidence type="ECO:0000313" key="1">
    <source>
        <dbReference type="EMBL" id="MTW35290.1"/>
    </source>
</evidence>
<reference evidence="1 2" key="1">
    <citation type="submission" date="2019-11" db="EMBL/GenBank/DDBJ databases">
        <title>Type strains purchased from KCTC, JCM and DSMZ.</title>
        <authorList>
            <person name="Lu H."/>
        </authorList>
    </citation>
    <scope>NUCLEOTIDE SEQUENCE [LARGE SCALE GENOMIC DNA]</scope>
    <source>
        <strain evidence="1 2">DSM 103461</strain>
    </source>
</reference>
<dbReference type="RefSeq" id="WP_155436630.1">
    <property type="nucleotide sequence ID" value="NZ_JBHLXK010000008.1"/>
</dbReference>
<protein>
    <recommendedName>
        <fullName evidence="3">DUF4412 domain-containing protein</fullName>
    </recommendedName>
</protein>
<keyword evidence="2" id="KW-1185">Reference proteome</keyword>
<dbReference type="Proteomes" id="UP000735592">
    <property type="component" value="Unassembled WGS sequence"/>
</dbReference>
<name>A0ABW9STE6_9BURK</name>
<comment type="caution">
    <text evidence="1">The sequence shown here is derived from an EMBL/GenBank/DDBJ whole genome shotgun (WGS) entry which is preliminary data.</text>
</comment>